<keyword evidence="4" id="KW-1185">Reference proteome</keyword>
<dbReference type="GO" id="GO:0042578">
    <property type="term" value="F:phosphoric ester hydrolase activity"/>
    <property type="evidence" value="ECO:0007669"/>
    <property type="project" value="TreeGrafter"/>
</dbReference>
<dbReference type="Gene3D" id="3.20.20.140">
    <property type="entry name" value="Metal-dependent hydrolases"/>
    <property type="match status" value="1"/>
</dbReference>
<dbReference type="PANTHER" id="PTHR36928">
    <property type="entry name" value="PHOSPHATASE YCDX-RELATED"/>
    <property type="match status" value="1"/>
</dbReference>
<reference evidence="2 4" key="1">
    <citation type="journal article" date="2016" name="Genome Announc.">
        <title>Complete Genome Sequence of the Amino Acid-Fermenting Clostridium propionicum X2 (DSM 1682).</title>
        <authorList>
            <person name="Poehlein A."/>
            <person name="Schlien K."/>
            <person name="Chowdhury N.P."/>
            <person name="Gottschalk G."/>
            <person name="Buckel W."/>
            <person name="Daniel R."/>
        </authorList>
    </citation>
    <scope>NUCLEOTIDE SEQUENCE [LARGE SCALE GENOMIC DNA]</scope>
    <source>
        <strain evidence="2 4">X2</strain>
    </source>
</reference>
<proteinExistence type="predicted"/>
<gene>
    <name evidence="2" type="primary">ycdX</name>
    <name evidence="2" type="ORF">CPRO_12040</name>
    <name evidence="3" type="ORF">SAMN02745151_01615</name>
</gene>
<dbReference type="SUPFAM" id="SSF89550">
    <property type="entry name" value="PHP domain-like"/>
    <property type="match status" value="1"/>
</dbReference>
<sequence>MIFFAIGGERLNMKILADTHTHSLASGHAYSTIQENVRAAAEKGLKLIALTEHAPAMQNTTSHAYFANLHVIPDELFGVRVLKGVELNILDFEGSVDMDERILSGLDLSIASLHIPCIAPGSMEENTNACIRAMENPYVDILGHPGDPRYPLDYDEIFKAAKRTGTLLEINNASLVPGGFRSGSDENIEKLLHMAIAENVPIVVGSDAHFYTGIGDIYYVERLLEKIGFPEELVLNTDLEKLLYAIKRNKRQKK</sequence>
<accession>A0A0X1U773</accession>
<dbReference type="InterPro" id="IPR004013">
    <property type="entry name" value="PHP_dom"/>
</dbReference>
<dbReference type="Pfam" id="PF02811">
    <property type="entry name" value="PHP"/>
    <property type="match status" value="1"/>
</dbReference>
<evidence type="ECO:0000313" key="5">
    <source>
        <dbReference type="Proteomes" id="UP000184204"/>
    </source>
</evidence>
<dbReference type="PANTHER" id="PTHR36928:SF1">
    <property type="entry name" value="PHOSPHATASE YCDX-RELATED"/>
    <property type="match status" value="1"/>
</dbReference>
<evidence type="ECO:0000313" key="4">
    <source>
        <dbReference type="Proteomes" id="UP000068026"/>
    </source>
</evidence>
<dbReference type="GO" id="GO:0005829">
    <property type="term" value="C:cytosol"/>
    <property type="evidence" value="ECO:0007669"/>
    <property type="project" value="TreeGrafter"/>
</dbReference>
<protein>
    <submittedName>
        <fullName evidence="3">Hydrolase</fullName>
    </submittedName>
    <submittedName>
        <fullName evidence="2">Phosphatase YcdX</fullName>
        <ecNumber evidence="2">3.1.3.-</ecNumber>
    </submittedName>
</protein>
<reference evidence="3" key="4">
    <citation type="submission" date="2016-11" db="EMBL/GenBank/DDBJ databases">
        <authorList>
            <person name="Varghese N."/>
            <person name="Submissions S."/>
        </authorList>
    </citation>
    <scope>NUCLEOTIDE SEQUENCE</scope>
    <source>
        <strain evidence="3">DSM 1682</strain>
    </source>
</reference>
<organism evidence="3 5">
    <name type="scientific">Anaerotignum propionicum DSM 1682</name>
    <dbReference type="NCBI Taxonomy" id="991789"/>
    <lineage>
        <taxon>Bacteria</taxon>
        <taxon>Bacillati</taxon>
        <taxon>Bacillota</taxon>
        <taxon>Clostridia</taxon>
        <taxon>Lachnospirales</taxon>
        <taxon>Anaerotignaceae</taxon>
        <taxon>Anaerotignum</taxon>
    </lineage>
</organism>
<dbReference type="Proteomes" id="UP000068026">
    <property type="component" value="Chromosome"/>
</dbReference>
<dbReference type="GO" id="GO:0008270">
    <property type="term" value="F:zinc ion binding"/>
    <property type="evidence" value="ECO:0007669"/>
    <property type="project" value="TreeGrafter"/>
</dbReference>
<evidence type="ECO:0000259" key="1">
    <source>
        <dbReference type="SMART" id="SM00481"/>
    </source>
</evidence>
<dbReference type="KEGG" id="cpro:CPRO_12040"/>
<dbReference type="CDD" id="cd07437">
    <property type="entry name" value="PHP_HisPPase_Ycdx_like"/>
    <property type="match status" value="1"/>
</dbReference>
<dbReference type="EMBL" id="FQUA01000006">
    <property type="protein sequence ID" value="SHE73646.1"/>
    <property type="molecule type" value="Genomic_DNA"/>
</dbReference>
<feature type="domain" description="Polymerase/histidinol phosphatase N-terminal" evidence="1">
    <location>
        <begin position="17"/>
        <end position="91"/>
    </location>
</feature>
<dbReference type="NCBIfam" id="NF006702">
    <property type="entry name" value="PRK09248.1"/>
    <property type="match status" value="1"/>
</dbReference>
<dbReference type="Proteomes" id="UP000184204">
    <property type="component" value="Unassembled WGS sequence"/>
</dbReference>
<dbReference type="SMART" id="SM00481">
    <property type="entry name" value="POLIIIAc"/>
    <property type="match status" value="1"/>
</dbReference>
<evidence type="ECO:0000313" key="2">
    <source>
        <dbReference type="EMBL" id="AMJ40797.1"/>
    </source>
</evidence>
<keyword evidence="3" id="KW-0378">Hydrolase</keyword>
<dbReference type="InterPro" id="IPR016195">
    <property type="entry name" value="Pol/histidinol_Pase-like"/>
</dbReference>
<name>A0A0X1U773_ANAPI</name>
<dbReference type="InterPro" id="IPR050243">
    <property type="entry name" value="PHP_phosphatase"/>
</dbReference>
<dbReference type="InterPro" id="IPR003141">
    <property type="entry name" value="Pol/His_phosphatase_N"/>
</dbReference>
<dbReference type="AlphaFoldDB" id="A0A0X1U773"/>
<dbReference type="EC" id="3.1.3.-" evidence="2"/>
<dbReference type="EMBL" id="CP014223">
    <property type="protein sequence ID" value="AMJ40797.1"/>
    <property type="molecule type" value="Genomic_DNA"/>
</dbReference>
<reference evidence="4" key="2">
    <citation type="submission" date="2016-01" db="EMBL/GenBank/DDBJ databases">
        <authorList>
            <person name="Poehlein A."/>
            <person name="Schlien K."/>
            <person name="Gottschalk G."/>
            <person name="Buckel W."/>
            <person name="Daniel R."/>
        </authorList>
    </citation>
    <scope>NUCLEOTIDE SEQUENCE [LARGE SCALE GENOMIC DNA]</scope>
    <source>
        <strain evidence="4">X2</strain>
    </source>
</reference>
<evidence type="ECO:0000313" key="3">
    <source>
        <dbReference type="EMBL" id="SHE73646.1"/>
    </source>
</evidence>
<reference evidence="5" key="3">
    <citation type="submission" date="2016-11" db="EMBL/GenBank/DDBJ databases">
        <authorList>
            <person name="Jaros S."/>
            <person name="Januszkiewicz K."/>
            <person name="Wedrychowicz H."/>
        </authorList>
    </citation>
    <scope>NUCLEOTIDE SEQUENCE [LARGE SCALE GENOMIC DNA]</scope>
    <source>
        <strain evidence="5">DSM 1682</strain>
    </source>
</reference>